<name>A0A1F6BKQ7_9BACT</name>
<dbReference type="Pfam" id="PF02780">
    <property type="entry name" value="Transketolase_C"/>
    <property type="match status" value="1"/>
</dbReference>
<proteinExistence type="predicted"/>
<organism evidence="2 3">
    <name type="scientific">Candidatus Jorgensenbacteria bacterium GWA1_54_12</name>
    <dbReference type="NCBI Taxonomy" id="1798468"/>
    <lineage>
        <taxon>Bacteria</taxon>
        <taxon>Candidatus Joergenseniibacteriota</taxon>
    </lineage>
</organism>
<dbReference type="PANTHER" id="PTHR43825:SF5">
    <property type="entry name" value="HYPOTHETICAL TRANSKETOLASE FAMILY PROTEIN"/>
    <property type="match status" value="1"/>
</dbReference>
<evidence type="ECO:0000313" key="2">
    <source>
        <dbReference type="EMBL" id="OGG37516.1"/>
    </source>
</evidence>
<dbReference type="EMBL" id="MFKH01000010">
    <property type="protein sequence ID" value="OGG37516.1"/>
    <property type="molecule type" value="Genomic_DNA"/>
</dbReference>
<comment type="caution">
    <text evidence="2">The sequence shown here is derived from an EMBL/GenBank/DDBJ whole genome shotgun (WGS) entry which is preliminary data.</text>
</comment>
<dbReference type="STRING" id="1798468.A2110_02950"/>
<dbReference type="Gene3D" id="3.40.50.920">
    <property type="match status" value="1"/>
</dbReference>
<sequence>MRKQFAKTLLETGADERVAVLLGDLGHFLLRDFEARYPSRFFNMGIAEQSMMSMAAGLALGGFFPVVHSITPFITERCFEQIKDDLCYQNTGVNIVSVGSAFDYAALGCTHHSYDDIGILRTLPRMQIVYPAAPHEFDILFKEAYANGAPTYFRLPEHIHSLSTHPKFGEVEQMREGNVVTVIAAGPQLQNAWEAAEEAARAGVLCDLWYVTTIKPLSAASEKAIAASVAKTGKVVTVEEHSVIGGIGDLIALICGGERFTHVRLGVNDKFLECYGTYEEHCKANGLTKENILKAIHDSAGRNR</sequence>
<dbReference type="SUPFAM" id="SSF52922">
    <property type="entry name" value="TK C-terminal domain-like"/>
    <property type="match status" value="1"/>
</dbReference>
<accession>A0A1F6BKQ7</accession>
<evidence type="ECO:0000313" key="3">
    <source>
        <dbReference type="Proteomes" id="UP000176273"/>
    </source>
</evidence>
<feature type="domain" description="Transketolase-like pyrimidine-binding" evidence="1">
    <location>
        <begin position="1"/>
        <end position="162"/>
    </location>
</feature>
<evidence type="ECO:0000259" key="1">
    <source>
        <dbReference type="SMART" id="SM00861"/>
    </source>
</evidence>
<dbReference type="CDD" id="cd07033">
    <property type="entry name" value="TPP_PYR_DXS_TK_like"/>
    <property type="match status" value="1"/>
</dbReference>
<dbReference type="SMART" id="SM00861">
    <property type="entry name" value="Transket_pyr"/>
    <property type="match status" value="1"/>
</dbReference>
<dbReference type="InterPro" id="IPR029061">
    <property type="entry name" value="THDP-binding"/>
</dbReference>
<dbReference type="InterPro" id="IPR051157">
    <property type="entry name" value="PDH/Transketolase"/>
</dbReference>
<dbReference type="PANTHER" id="PTHR43825">
    <property type="entry name" value="PYRUVATE DEHYDROGENASE E1 COMPONENT"/>
    <property type="match status" value="1"/>
</dbReference>
<dbReference type="InterPro" id="IPR005475">
    <property type="entry name" value="Transketolase-like_Pyr-bd"/>
</dbReference>
<dbReference type="Proteomes" id="UP000176273">
    <property type="component" value="Unassembled WGS sequence"/>
</dbReference>
<reference evidence="2 3" key="1">
    <citation type="journal article" date="2016" name="Nat. Commun.">
        <title>Thousands of microbial genomes shed light on interconnected biogeochemical processes in an aquifer system.</title>
        <authorList>
            <person name="Anantharaman K."/>
            <person name="Brown C.T."/>
            <person name="Hug L.A."/>
            <person name="Sharon I."/>
            <person name="Castelle C.J."/>
            <person name="Probst A.J."/>
            <person name="Thomas B.C."/>
            <person name="Singh A."/>
            <person name="Wilkins M.J."/>
            <person name="Karaoz U."/>
            <person name="Brodie E.L."/>
            <person name="Williams K.H."/>
            <person name="Hubbard S.S."/>
            <person name="Banfield J.F."/>
        </authorList>
    </citation>
    <scope>NUCLEOTIDE SEQUENCE [LARGE SCALE GENOMIC DNA]</scope>
</reference>
<dbReference type="InterPro" id="IPR033248">
    <property type="entry name" value="Transketolase_C"/>
</dbReference>
<dbReference type="Pfam" id="PF02779">
    <property type="entry name" value="Transket_pyr"/>
    <property type="match status" value="1"/>
</dbReference>
<dbReference type="InterPro" id="IPR009014">
    <property type="entry name" value="Transketo_C/PFOR_II"/>
</dbReference>
<dbReference type="AlphaFoldDB" id="A0A1F6BKQ7"/>
<dbReference type="Gene3D" id="3.40.50.970">
    <property type="match status" value="1"/>
</dbReference>
<protein>
    <recommendedName>
        <fullName evidence="1">Transketolase-like pyrimidine-binding domain-containing protein</fullName>
    </recommendedName>
</protein>
<dbReference type="SUPFAM" id="SSF52518">
    <property type="entry name" value="Thiamin diphosphate-binding fold (THDP-binding)"/>
    <property type="match status" value="1"/>
</dbReference>
<gene>
    <name evidence="2" type="ORF">A2110_02950</name>
</gene>